<evidence type="ECO:0000256" key="4">
    <source>
        <dbReference type="ARBA" id="ARBA00022448"/>
    </source>
</evidence>
<dbReference type="Gene3D" id="3.40.1380.10">
    <property type="match status" value="1"/>
</dbReference>
<comment type="caution">
    <text evidence="10">The sequence shown here is derived from an EMBL/GenBank/DDBJ whole genome shotgun (WGS) entry which is preliminary data.</text>
</comment>
<evidence type="ECO:0000256" key="9">
    <source>
        <dbReference type="ARBA" id="ARBA00023310"/>
    </source>
</evidence>
<evidence type="ECO:0000256" key="7">
    <source>
        <dbReference type="ARBA" id="ARBA00023136"/>
    </source>
</evidence>
<evidence type="ECO:0000256" key="2">
    <source>
        <dbReference type="ARBA" id="ARBA00004170"/>
    </source>
</evidence>
<proteinExistence type="inferred from homology"/>
<accession>A0A7C4TPN0</accession>
<keyword evidence="6" id="KW-0406">Ion transport</keyword>
<comment type="similarity">
    <text evidence="3">Belongs to the ATPase gamma chain family.</text>
</comment>
<dbReference type="GO" id="GO:0046933">
    <property type="term" value="F:proton-transporting ATP synthase activity, rotational mechanism"/>
    <property type="evidence" value="ECO:0007669"/>
    <property type="project" value="InterPro"/>
</dbReference>
<keyword evidence="7" id="KW-0472">Membrane</keyword>
<keyword evidence="8" id="KW-0139">CF(1)</keyword>
<dbReference type="AlphaFoldDB" id="A0A7C4TPN0"/>
<dbReference type="Pfam" id="PF00231">
    <property type="entry name" value="ATP-synt"/>
    <property type="match status" value="1"/>
</dbReference>
<evidence type="ECO:0008006" key="11">
    <source>
        <dbReference type="Google" id="ProtNLM"/>
    </source>
</evidence>
<evidence type="ECO:0000256" key="8">
    <source>
        <dbReference type="ARBA" id="ARBA00023196"/>
    </source>
</evidence>
<comment type="subcellular location">
    <subcellularLocation>
        <location evidence="2">Membrane</location>
        <topology evidence="2">Peripheral membrane protein</topology>
    </subcellularLocation>
</comment>
<reference evidence="10" key="1">
    <citation type="journal article" date="2020" name="mSystems">
        <title>Genome- and Community-Level Interaction Insights into Carbon Utilization and Element Cycling Functions of Hydrothermarchaeota in Hydrothermal Sediment.</title>
        <authorList>
            <person name="Zhou Z."/>
            <person name="Liu Y."/>
            <person name="Xu W."/>
            <person name="Pan J."/>
            <person name="Luo Z.H."/>
            <person name="Li M."/>
        </authorList>
    </citation>
    <scope>NUCLEOTIDE SEQUENCE [LARGE SCALE GENOMIC DNA]</scope>
    <source>
        <strain evidence="10">SpSt-417</strain>
    </source>
</reference>
<gene>
    <name evidence="10" type="ORF">ENR63_01415</name>
</gene>
<evidence type="ECO:0000256" key="6">
    <source>
        <dbReference type="ARBA" id="ARBA00023065"/>
    </source>
</evidence>
<comment type="function">
    <text evidence="1">Produces ATP from ADP in the presence of a proton gradient across the membrane. The gamma chain is believed to be important in regulating ATPase activity and the flow of protons through the CF(0) complex.</text>
</comment>
<keyword evidence="5" id="KW-0375">Hydrogen ion transport</keyword>
<dbReference type="EMBL" id="DSRT01000073">
    <property type="protein sequence ID" value="HGW29565.1"/>
    <property type="molecule type" value="Genomic_DNA"/>
</dbReference>
<keyword evidence="4" id="KW-0813">Transport</keyword>
<organism evidence="10">
    <name type="scientific">candidate division WWE3 bacterium</name>
    <dbReference type="NCBI Taxonomy" id="2053526"/>
    <lineage>
        <taxon>Bacteria</taxon>
        <taxon>Katanobacteria</taxon>
    </lineage>
</organism>
<dbReference type="InterPro" id="IPR035968">
    <property type="entry name" value="ATP_synth_F1_ATPase_gsu"/>
</dbReference>
<dbReference type="GO" id="GO:0045259">
    <property type="term" value="C:proton-transporting ATP synthase complex"/>
    <property type="evidence" value="ECO:0007669"/>
    <property type="project" value="UniProtKB-KW"/>
</dbReference>
<protein>
    <recommendedName>
        <fullName evidence="11">F0F1 ATP synthase subunit gamma</fullName>
    </recommendedName>
</protein>
<evidence type="ECO:0000256" key="3">
    <source>
        <dbReference type="ARBA" id="ARBA00007681"/>
    </source>
</evidence>
<evidence type="ECO:0000256" key="1">
    <source>
        <dbReference type="ARBA" id="ARBA00003456"/>
    </source>
</evidence>
<evidence type="ECO:0000313" key="10">
    <source>
        <dbReference type="EMBL" id="HGW29565.1"/>
    </source>
</evidence>
<dbReference type="SUPFAM" id="SSF52943">
    <property type="entry name" value="ATP synthase (F1-ATPase), gamma subunit"/>
    <property type="match status" value="1"/>
</dbReference>
<name>A0A7C4TPN0_UNCKA</name>
<keyword evidence="9" id="KW-0066">ATP synthesis</keyword>
<sequence length="288" mass="33112">MVAEKKILEEIKDLMSIKTMVQTYEEIAASRMQKVKSSVLSNRDFLNSLYGIYQQVKHSYDEELKLLQKEGKKPNLSEVRPRNGKTVAVFLSSNAGLYGDIIRKTFDLFKKSIQGKELDIIIVGKIGQNLFEGMRSSNQSYKYFELADTASTSEEFSGLISYVTEYSKVIVYHGQFQSILSQIPKEEFMSGEVLQADSGVRQEYDFIYEPSIEKVMSFFEIEIMASIFEQSLHESSLSKYASRMISLDRAVVNIGEKIRYAKFTKQRVRHRIINKKQLSLLSSMSLWS</sequence>
<dbReference type="InterPro" id="IPR000131">
    <property type="entry name" value="ATP_synth_F1_gsu"/>
</dbReference>
<evidence type="ECO:0000256" key="5">
    <source>
        <dbReference type="ARBA" id="ARBA00022781"/>
    </source>
</evidence>